<proteinExistence type="inferred from homology"/>
<gene>
    <name evidence="7" type="ORF">H6G24_27895</name>
</gene>
<reference evidence="7 8" key="1">
    <citation type="journal article" date="2020" name="ISME J.">
        <title>Comparative genomics reveals insights into cyanobacterial evolution and habitat adaptation.</title>
        <authorList>
            <person name="Chen M.Y."/>
            <person name="Teng W.K."/>
            <person name="Zhao L."/>
            <person name="Hu C.X."/>
            <person name="Zhou Y.K."/>
            <person name="Han B.P."/>
            <person name="Song L.R."/>
            <person name="Shu W.S."/>
        </authorList>
    </citation>
    <scope>NUCLEOTIDE SEQUENCE [LARGE SCALE GENOMIC DNA]</scope>
    <source>
        <strain evidence="7 8">FACHB-288</strain>
    </source>
</reference>
<comment type="similarity">
    <text evidence="2">Belongs to the GMC oxidoreductase family.</text>
</comment>
<dbReference type="InterPro" id="IPR007867">
    <property type="entry name" value="GMC_OxRtase_C"/>
</dbReference>
<sequence length="528" mass="59151">MIIDARSITENETLDCDICIVGAGAAGITLAQEFLNQDVKVLLLESGGIKYNANLDILNQGEVDLSTHSSLEENRRRQLGGATTVWGGRSVPFDASDFEYKCHVPYSGWPITKKDLDPYYELAHKYCELGAYNYTVDGAKSIVAGLNSADISTEQIYLFSPPTNFGKRYLNVLKNAPNITLLLNANCLKIATDATGNSVDYLDVASLRKNKFRVRAKQYVLATGGLEVTRLLLVSNDVHKQGLGNRFNHLGRYYMGHINSYIKIQFAEKVPVIWDYQRFPDGLYYQHSIAIREEKRQEYGLLNQRFFVERPNFRDPSHQSGILSATYLTKSLIKKQKISQDLSEHLKNIIFDPQGMLGFSYKWITQRILSQKKLPSVIIENKSKLYTFRIDSEQIPNPNSLVSLSESKDIFGINQLKVDWRCSELDIFSVEKSVEILKQTLENTGSGKVLPGIITSPPPQAGHHLGTTRMSSTPQTGVVDANCKVHDVSNLYIASSSVFTTSSYANPTLTVVALAVRLADHIKRFYGK</sequence>
<evidence type="ECO:0000256" key="2">
    <source>
        <dbReference type="ARBA" id="ARBA00010790"/>
    </source>
</evidence>
<evidence type="ECO:0000256" key="1">
    <source>
        <dbReference type="ARBA" id="ARBA00001974"/>
    </source>
</evidence>
<keyword evidence="5" id="KW-0560">Oxidoreductase</keyword>
<evidence type="ECO:0000313" key="8">
    <source>
        <dbReference type="Proteomes" id="UP000658514"/>
    </source>
</evidence>
<keyword evidence="8" id="KW-1185">Reference proteome</keyword>
<dbReference type="PANTHER" id="PTHR42784:SF1">
    <property type="entry name" value="PYRANOSE 2-OXIDASE"/>
    <property type="match status" value="1"/>
</dbReference>
<dbReference type="InterPro" id="IPR051473">
    <property type="entry name" value="P2Ox-like"/>
</dbReference>
<name>A0ABR8AGU7_9CYAN</name>
<dbReference type="InterPro" id="IPR036188">
    <property type="entry name" value="FAD/NAD-bd_sf"/>
</dbReference>
<evidence type="ECO:0000313" key="7">
    <source>
        <dbReference type="EMBL" id="MBD2199262.1"/>
    </source>
</evidence>
<organism evidence="7 8">
    <name type="scientific">Calothrix parietina FACHB-288</name>
    <dbReference type="NCBI Taxonomy" id="2692896"/>
    <lineage>
        <taxon>Bacteria</taxon>
        <taxon>Bacillati</taxon>
        <taxon>Cyanobacteriota</taxon>
        <taxon>Cyanophyceae</taxon>
        <taxon>Nostocales</taxon>
        <taxon>Calotrichaceae</taxon>
        <taxon>Calothrix</taxon>
    </lineage>
</organism>
<keyword evidence="4" id="KW-0274">FAD</keyword>
<comment type="caution">
    <text evidence="7">The sequence shown here is derived from an EMBL/GenBank/DDBJ whole genome shotgun (WGS) entry which is preliminary data.</text>
</comment>
<evidence type="ECO:0000256" key="3">
    <source>
        <dbReference type="ARBA" id="ARBA00022630"/>
    </source>
</evidence>
<dbReference type="Gene3D" id="3.50.50.60">
    <property type="entry name" value="FAD/NAD(P)-binding domain"/>
    <property type="match status" value="2"/>
</dbReference>
<protein>
    <submittedName>
        <fullName evidence="7">GMC family oxidoreductase</fullName>
    </submittedName>
</protein>
<dbReference type="Proteomes" id="UP000658514">
    <property type="component" value="Unassembled WGS sequence"/>
</dbReference>
<dbReference type="Pfam" id="PF05199">
    <property type="entry name" value="GMC_oxred_C"/>
    <property type="match status" value="1"/>
</dbReference>
<evidence type="ECO:0000256" key="4">
    <source>
        <dbReference type="ARBA" id="ARBA00022827"/>
    </source>
</evidence>
<keyword evidence="3" id="KW-0285">Flavoprotein</keyword>
<dbReference type="RefSeq" id="WP_190548410.1">
    <property type="nucleotide sequence ID" value="NZ_CAWPNO010000091.1"/>
</dbReference>
<dbReference type="EMBL" id="JACJQH010000056">
    <property type="protein sequence ID" value="MBD2199262.1"/>
    <property type="molecule type" value="Genomic_DNA"/>
</dbReference>
<accession>A0ABR8AGU7</accession>
<dbReference type="PANTHER" id="PTHR42784">
    <property type="entry name" value="PYRANOSE 2-OXIDASE"/>
    <property type="match status" value="1"/>
</dbReference>
<evidence type="ECO:0000256" key="5">
    <source>
        <dbReference type="ARBA" id="ARBA00023002"/>
    </source>
</evidence>
<feature type="domain" description="Glucose-methanol-choline oxidoreductase C-terminal" evidence="6">
    <location>
        <begin position="397"/>
        <end position="515"/>
    </location>
</feature>
<comment type="cofactor">
    <cofactor evidence="1">
        <name>FAD</name>
        <dbReference type="ChEBI" id="CHEBI:57692"/>
    </cofactor>
</comment>
<evidence type="ECO:0000259" key="6">
    <source>
        <dbReference type="Pfam" id="PF05199"/>
    </source>
</evidence>
<dbReference type="SUPFAM" id="SSF51905">
    <property type="entry name" value="FAD/NAD(P)-binding domain"/>
    <property type="match status" value="1"/>
</dbReference>